<reference evidence="2 3" key="2">
    <citation type="journal article" date="2018" name="Hortic Res">
        <title>Improved Brassica rapa reference genome by single-molecule sequencing and chromosome conformation capture technologies.</title>
        <authorList>
            <person name="Zhang L."/>
            <person name="Cai X."/>
            <person name="Wu J."/>
            <person name="Liu M."/>
            <person name="Grob S."/>
            <person name="Cheng F."/>
            <person name="Liang J."/>
            <person name="Cai C."/>
            <person name="Liu Z."/>
            <person name="Liu B."/>
            <person name="Wang F."/>
            <person name="Li S."/>
            <person name="Liu F."/>
            <person name="Li X."/>
            <person name="Cheng L."/>
            <person name="Yang W."/>
            <person name="Li M.H."/>
            <person name="Grossniklaus U."/>
            <person name="Zheng H."/>
            <person name="Wang X."/>
        </authorList>
    </citation>
    <scope>NUCLEOTIDE SEQUENCE [LARGE SCALE GENOMIC DNA]</scope>
    <source>
        <strain evidence="2 3">cv. Chiifu-401-42</strain>
    </source>
</reference>
<reference evidence="2 3" key="1">
    <citation type="journal article" date="2011" name="Nat. Genet.">
        <title>The genome of the mesopolyploid crop species Brassica rapa.</title>
        <authorList>
            <consortium name="Brassica rapa Genome Sequencing Project Consortium"/>
            <person name="Wang X."/>
            <person name="Wang H."/>
            <person name="Wang J."/>
            <person name="Sun R."/>
            <person name="Wu J."/>
            <person name="Liu S."/>
            <person name="Bai Y."/>
            <person name="Mun J.H."/>
            <person name="Bancroft I."/>
            <person name="Cheng F."/>
            <person name="Huang S."/>
            <person name="Li X."/>
            <person name="Hua W."/>
            <person name="Wang J."/>
            <person name="Wang X."/>
            <person name="Freeling M."/>
            <person name="Pires J.C."/>
            <person name="Paterson A.H."/>
            <person name="Chalhoub B."/>
            <person name="Wang B."/>
            <person name="Hayward A."/>
            <person name="Sharpe A.G."/>
            <person name="Park B.S."/>
            <person name="Weisshaar B."/>
            <person name="Liu B."/>
            <person name="Li B."/>
            <person name="Liu B."/>
            <person name="Tong C."/>
            <person name="Song C."/>
            <person name="Duran C."/>
            <person name="Peng C."/>
            <person name="Geng C."/>
            <person name="Koh C."/>
            <person name="Lin C."/>
            <person name="Edwards D."/>
            <person name="Mu D."/>
            <person name="Shen D."/>
            <person name="Soumpourou E."/>
            <person name="Li F."/>
            <person name="Fraser F."/>
            <person name="Conant G."/>
            <person name="Lassalle G."/>
            <person name="King G.J."/>
            <person name="Bonnema G."/>
            <person name="Tang H."/>
            <person name="Wang H."/>
            <person name="Belcram H."/>
            <person name="Zhou H."/>
            <person name="Hirakawa H."/>
            <person name="Abe H."/>
            <person name="Guo H."/>
            <person name="Wang H."/>
            <person name="Jin H."/>
            <person name="Parkin I.A."/>
            <person name="Batley J."/>
            <person name="Kim J.S."/>
            <person name="Just J."/>
            <person name="Li J."/>
            <person name="Xu J."/>
            <person name="Deng J."/>
            <person name="Kim J.A."/>
            <person name="Li J."/>
            <person name="Yu J."/>
            <person name="Meng J."/>
            <person name="Wang J."/>
            <person name="Min J."/>
            <person name="Poulain J."/>
            <person name="Wang J."/>
            <person name="Hatakeyama K."/>
            <person name="Wu K."/>
            <person name="Wang L."/>
            <person name="Fang L."/>
            <person name="Trick M."/>
            <person name="Links M.G."/>
            <person name="Zhao M."/>
            <person name="Jin M."/>
            <person name="Ramchiary N."/>
            <person name="Drou N."/>
            <person name="Berkman P.J."/>
            <person name="Cai Q."/>
            <person name="Huang Q."/>
            <person name="Li R."/>
            <person name="Tabata S."/>
            <person name="Cheng S."/>
            <person name="Zhang S."/>
            <person name="Zhang S."/>
            <person name="Huang S."/>
            <person name="Sato S."/>
            <person name="Sun S."/>
            <person name="Kwon S.J."/>
            <person name="Choi S.R."/>
            <person name="Lee T.H."/>
            <person name="Fan W."/>
            <person name="Zhao X."/>
            <person name="Tan X."/>
            <person name="Xu X."/>
            <person name="Wang Y."/>
            <person name="Qiu Y."/>
            <person name="Yin Y."/>
            <person name="Li Y."/>
            <person name="Du Y."/>
            <person name="Liao Y."/>
            <person name="Lim Y."/>
            <person name="Narusaka Y."/>
            <person name="Wang Y."/>
            <person name="Wang Z."/>
            <person name="Li Z."/>
            <person name="Wang Z."/>
            <person name="Xiong Z."/>
            <person name="Zhang Z."/>
        </authorList>
    </citation>
    <scope>NUCLEOTIDE SEQUENCE [LARGE SCALE GENOMIC DNA]</scope>
    <source>
        <strain evidence="2 3">cv. Chiifu-401-42</strain>
    </source>
</reference>
<dbReference type="InParanoid" id="M4EKJ5"/>
<feature type="region of interest" description="Disordered" evidence="1">
    <location>
        <begin position="1"/>
        <end position="42"/>
    </location>
</feature>
<dbReference type="AlphaFoldDB" id="M4EKJ5"/>
<sequence length="169" mass="17554">MTKKKKPKRGISGKGTSASPSSSASSHSSGASNQASDKTYTRSPPIKLDLVASGSVDLPISDLPLEPRATVQIESVSVDTPAAAVNSALPITATFHNDGAQDTPVSPSAKATTVANPDKELQADNPELQPATKDTPPSRDVDGKRSNRKQPKSNISDIPQQDGPFVQAT</sequence>
<dbReference type="EnsemblPlants" id="Bra029312.1">
    <property type="protein sequence ID" value="Bra029312.1-P"/>
    <property type="gene ID" value="Bra029312"/>
</dbReference>
<evidence type="ECO:0000313" key="2">
    <source>
        <dbReference type="EnsemblPlants" id="Bra029312.1-P"/>
    </source>
</evidence>
<feature type="compositionally biased region" description="Basic residues" evidence="1">
    <location>
        <begin position="1"/>
        <end position="11"/>
    </location>
</feature>
<keyword evidence="3" id="KW-1185">Reference proteome</keyword>
<evidence type="ECO:0000313" key="3">
    <source>
        <dbReference type="Proteomes" id="UP000011750"/>
    </source>
</evidence>
<dbReference type="Gramene" id="Bra029312.1">
    <property type="protein sequence ID" value="Bra029312.1-P"/>
    <property type="gene ID" value="Bra029312"/>
</dbReference>
<evidence type="ECO:0000256" key="1">
    <source>
        <dbReference type="SAM" id="MobiDB-lite"/>
    </source>
</evidence>
<organism evidence="2 3">
    <name type="scientific">Brassica campestris</name>
    <name type="common">Field mustard</name>
    <dbReference type="NCBI Taxonomy" id="3711"/>
    <lineage>
        <taxon>Eukaryota</taxon>
        <taxon>Viridiplantae</taxon>
        <taxon>Streptophyta</taxon>
        <taxon>Embryophyta</taxon>
        <taxon>Tracheophyta</taxon>
        <taxon>Spermatophyta</taxon>
        <taxon>Magnoliopsida</taxon>
        <taxon>eudicotyledons</taxon>
        <taxon>Gunneridae</taxon>
        <taxon>Pentapetalae</taxon>
        <taxon>rosids</taxon>
        <taxon>malvids</taxon>
        <taxon>Brassicales</taxon>
        <taxon>Brassicaceae</taxon>
        <taxon>Brassiceae</taxon>
        <taxon>Brassica</taxon>
    </lineage>
</organism>
<feature type="compositionally biased region" description="Basic and acidic residues" evidence="1">
    <location>
        <begin position="136"/>
        <end position="145"/>
    </location>
</feature>
<protein>
    <submittedName>
        <fullName evidence="2">Uncharacterized protein</fullName>
    </submittedName>
</protein>
<name>M4EKJ5_BRACM</name>
<dbReference type="Proteomes" id="UP000011750">
    <property type="component" value="Chromosome A02"/>
</dbReference>
<dbReference type="HOGENOM" id="CLU_1580728_0_0_1"/>
<feature type="compositionally biased region" description="Polar residues" evidence="1">
    <location>
        <begin position="103"/>
        <end position="115"/>
    </location>
</feature>
<reference evidence="2" key="3">
    <citation type="submission" date="2023-03" db="UniProtKB">
        <authorList>
            <consortium name="EnsemblPlants"/>
        </authorList>
    </citation>
    <scope>IDENTIFICATION</scope>
    <source>
        <strain evidence="2">cv. Chiifu-401-42</strain>
    </source>
</reference>
<proteinExistence type="predicted"/>
<feature type="compositionally biased region" description="Low complexity" evidence="1">
    <location>
        <begin position="14"/>
        <end position="36"/>
    </location>
</feature>
<accession>M4EKJ5</accession>
<feature type="region of interest" description="Disordered" evidence="1">
    <location>
        <begin position="95"/>
        <end position="169"/>
    </location>
</feature>